<evidence type="ECO:0000256" key="7">
    <source>
        <dbReference type="SAM" id="Phobius"/>
    </source>
</evidence>
<feature type="transmembrane region" description="Helical" evidence="7">
    <location>
        <begin position="624"/>
        <end position="644"/>
    </location>
</feature>
<name>A0A1Q2YD52_9ASCO</name>
<dbReference type="InterPro" id="IPR036864">
    <property type="entry name" value="Zn2-C6_fun-type_DNA-bd_sf"/>
</dbReference>
<dbReference type="AlphaFoldDB" id="A0A1Q2YD52"/>
<dbReference type="CDD" id="cd00067">
    <property type="entry name" value="GAL4"/>
    <property type="match status" value="1"/>
</dbReference>
<dbReference type="Gene3D" id="4.10.240.10">
    <property type="entry name" value="Zn(2)-C6 fungal-type DNA-binding domain"/>
    <property type="match status" value="1"/>
</dbReference>
<dbReference type="GO" id="GO:0005634">
    <property type="term" value="C:nucleus"/>
    <property type="evidence" value="ECO:0007669"/>
    <property type="project" value="TreeGrafter"/>
</dbReference>
<comment type="caution">
    <text evidence="9">The sequence shown here is derived from an EMBL/GenBank/DDBJ whole genome shotgun (WGS) entry which is preliminary data.</text>
</comment>
<protein>
    <recommendedName>
        <fullName evidence="8">Zn(2)-C6 fungal-type domain-containing protein</fullName>
    </recommendedName>
</protein>
<evidence type="ECO:0000313" key="9">
    <source>
        <dbReference type="EMBL" id="GAV27470.1"/>
    </source>
</evidence>
<dbReference type="Proteomes" id="UP000186136">
    <property type="component" value="Unassembled WGS sequence"/>
</dbReference>
<evidence type="ECO:0000259" key="8">
    <source>
        <dbReference type="PROSITE" id="PS50048"/>
    </source>
</evidence>
<keyword evidence="3" id="KW-0238">DNA-binding</keyword>
<dbReference type="GO" id="GO:0008270">
    <property type="term" value="F:zinc ion binding"/>
    <property type="evidence" value="ECO:0007669"/>
    <property type="project" value="InterPro"/>
</dbReference>
<feature type="transmembrane region" description="Helical" evidence="7">
    <location>
        <begin position="656"/>
        <end position="675"/>
    </location>
</feature>
<keyword evidence="7" id="KW-1133">Transmembrane helix</keyword>
<keyword evidence="5" id="KW-0539">Nucleus</keyword>
<dbReference type="Pfam" id="PF00172">
    <property type="entry name" value="Zn_clus"/>
    <property type="match status" value="1"/>
</dbReference>
<feature type="region of interest" description="Disordered" evidence="6">
    <location>
        <begin position="81"/>
        <end position="100"/>
    </location>
</feature>
<feature type="compositionally biased region" description="Low complexity" evidence="6">
    <location>
        <begin position="90"/>
        <end position="100"/>
    </location>
</feature>
<evidence type="ECO:0000256" key="5">
    <source>
        <dbReference type="ARBA" id="ARBA00023242"/>
    </source>
</evidence>
<keyword evidence="7" id="KW-0472">Membrane</keyword>
<keyword evidence="2" id="KW-0805">Transcription regulation</keyword>
<dbReference type="InterPro" id="IPR007219">
    <property type="entry name" value="XnlR_reg_dom"/>
</dbReference>
<dbReference type="EMBL" id="BDGI01000036">
    <property type="protein sequence ID" value="GAV27470.1"/>
    <property type="molecule type" value="Genomic_DNA"/>
</dbReference>
<keyword evidence="10" id="KW-1185">Reference proteome</keyword>
<evidence type="ECO:0000256" key="2">
    <source>
        <dbReference type="ARBA" id="ARBA00023015"/>
    </source>
</evidence>
<proteinExistence type="predicted"/>
<dbReference type="InterPro" id="IPR050675">
    <property type="entry name" value="OAF3"/>
</dbReference>
<keyword evidence="7" id="KW-0812">Transmembrane</keyword>
<keyword evidence="1" id="KW-0479">Metal-binding</keyword>
<evidence type="ECO:0000256" key="6">
    <source>
        <dbReference type="SAM" id="MobiDB-lite"/>
    </source>
</evidence>
<dbReference type="GO" id="GO:0000981">
    <property type="term" value="F:DNA-binding transcription factor activity, RNA polymerase II-specific"/>
    <property type="evidence" value="ECO:0007669"/>
    <property type="project" value="InterPro"/>
</dbReference>
<sequence>MSTPVSVPTPAESLSRGKFKRRRVQFSCTACKARKVKCDRERPFCKVCVARRTTDKCCYPSPDSTDSGIVFHVSKEIGSASEGNLVDGQPSPGLFFPSSSSSSHSESNLFSEDGRSTIATTDALGNVSRHTSDDAALVSEIQMIKDKLRSLEHTIDLKTSQAVVAASGGSNFGSYRPDDHNHLDKRKQKIKQKISNLLFHLKLSPDEKFNIYCGYKPMFYFVSRVNGYGPLAWVALVIKDSFSQPILESILNEKFNTLKVSEIFYNQYLDTSALDDVEIENKGMNYEEYINATILPQRKKPIENLTYRDLLEVLPNKRVIWLLIERFYRYVYPFAPYTDYSYCKRQLARVLNTRKERDHNSEEFITFINIKNKLDLAYVGTTLVMLKLAYKSLITISDEALSLSNSEEEIYLRNHPLSDRIIEMAKYIIGNYDFMKRCTFPIYQFALLLNFYQKIDGEKLYTQGETHLSSSILVQMAGSLGMNRDPSKFANFPCNSSCCSLGRKIWHSLVSIDNFQYFQEGVPKSIVESSCDTELPQFSPSFSNNNDLNIEKLTIQLIHTRHEIEAEIKPIADKICDIHNPPTVLCVLELLENFEETLVGKFDYLNTLFKKSSNITYYKRLEKVGNTLIVFEAVSFIFTVFLHLGLKFESMKHFPAAKFFSSKILACAMSFLSVIPEIASSSHEFFGAGFDFVVIPSTEIIMCKNMVFITSNYVKYSIFKQKLLKYDSLDVVKLKLINQILHTILYDIFYNKHLKVLKLLASNFFFAWRILKAQSYIFKVLKDGLHSYENQRDAFNFVETYTADDLMEILQLLDLNNYSNPNRPDCYFTSILRKYKEDICDEDPRNEELFSGLNSELERKKDDLNKDSTIGRSNTCRGLFNQGGNSSDNIFGSIFSIEDDQFWMEILQNNKLNDPQNGIFRILDNLDPSQKSNYQPDLIFSEVDETPPLPEVIAEPTVVGIDGEKDELKNQFVDEAIFDFLF</sequence>
<dbReference type="CDD" id="cd12148">
    <property type="entry name" value="fungal_TF_MHR"/>
    <property type="match status" value="1"/>
</dbReference>
<evidence type="ECO:0000313" key="10">
    <source>
        <dbReference type="Proteomes" id="UP000186136"/>
    </source>
</evidence>
<dbReference type="PROSITE" id="PS00463">
    <property type="entry name" value="ZN2_CY6_FUNGAL_1"/>
    <property type="match status" value="1"/>
</dbReference>
<organism evidence="9 10">
    <name type="scientific">Pichia membranifaciens</name>
    <dbReference type="NCBI Taxonomy" id="4926"/>
    <lineage>
        <taxon>Eukaryota</taxon>
        <taxon>Fungi</taxon>
        <taxon>Dikarya</taxon>
        <taxon>Ascomycota</taxon>
        <taxon>Saccharomycotina</taxon>
        <taxon>Pichiomycetes</taxon>
        <taxon>Pichiales</taxon>
        <taxon>Pichiaceae</taxon>
        <taxon>Pichia</taxon>
    </lineage>
</organism>
<evidence type="ECO:0000256" key="3">
    <source>
        <dbReference type="ARBA" id="ARBA00023125"/>
    </source>
</evidence>
<accession>A0A1Q2YD52</accession>
<dbReference type="PANTHER" id="PTHR31069:SF12">
    <property type="entry name" value="TRANSCRIPTION FACTOR DOMAIN-CONTAINING PROTEIN"/>
    <property type="match status" value="1"/>
</dbReference>
<dbReference type="SMART" id="SM00906">
    <property type="entry name" value="Fungal_trans"/>
    <property type="match status" value="1"/>
</dbReference>
<feature type="domain" description="Zn(2)-C6 fungal-type" evidence="8">
    <location>
        <begin position="27"/>
        <end position="59"/>
    </location>
</feature>
<dbReference type="GO" id="GO:0006351">
    <property type="term" value="P:DNA-templated transcription"/>
    <property type="evidence" value="ECO:0007669"/>
    <property type="project" value="InterPro"/>
</dbReference>
<dbReference type="SMART" id="SM00066">
    <property type="entry name" value="GAL4"/>
    <property type="match status" value="1"/>
</dbReference>
<evidence type="ECO:0000256" key="4">
    <source>
        <dbReference type="ARBA" id="ARBA00023163"/>
    </source>
</evidence>
<dbReference type="PROSITE" id="PS50048">
    <property type="entry name" value="ZN2_CY6_FUNGAL_2"/>
    <property type="match status" value="1"/>
</dbReference>
<dbReference type="InterPro" id="IPR001138">
    <property type="entry name" value="Zn2Cys6_DnaBD"/>
</dbReference>
<dbReference type="SUPFAM" id="SSF57701">
    <property type="entry name" value="Zn2/Cys6 DNA-binding domain"/>
    <property type="match status" value="1"/>
</dbReference>
<gene>
    <name evidence="9" type="ORF">PMKS-000938</name>
</gene>
<dbReference type="GO" id="GO:0000978">
    <property type="term" value="F:RNA polymerase II cis-regulatory region sequence-specific DNA binding"/>
    <property type="evidence" value="ECO:0007669"/>
    <property type="project" value="TreeGrafter"/>
</dbReference>
<dbReference type="OrthoDB" id="2943660at2759"/>
<evidence type="ECO:0000256" key="1">
    <source>
        <dbReference type="ARBA" id="ARBA00022723"/>
    </source>
</evidence>
<dbReference type="PANTHER" id="PTHR31069">
    <property type="entry name" value="OLEATE-ACTIVATED TRANSCRIPTION FACTOR 1-RELATED"/>
    <property type="match status" value="1"/>
</dbReference>
<keyword evidence="4" id="KW-0804">Transcription</keyword>
<reference evidence="9 10" key="1">
    <citation type="submission" date="2016-08" db="EMBL/GenBank/DDBJ databases">
        <title>Whole genome shotgun sequence of Pichia membranifaciens KS47-1.</title>
        <authorList>
            <person name="Konishi M."/>
            <person name="Ishida M."/>
            <person name="Arakawa T."/>
            <person name="Kato Y."/>
            <person name="Horiuchi J."/>
        </authorList>
    </citation>
    <scope>NUCLEOTIDE SEQUENCE [LARGE SCALE GENOMIC DNA]</scope>
    <source>
        <strain evidence="9 10">KS47-1</strain>
    </source>
</reference>
<dbReference type="GO" id="GO:0045944">
    <property type="term" value="P:positive regulation of transcription by RNA polymerase II"/>
    <property type="evidence" value="ECO:0007669"/>
    <property type="project" value="TreeGrafter"/>
</dbReference>